<gene>
    <name evidence="2" type="ORF">C4D60_Mb10t17230</name>
</gene>
<reference evidence="2 3" key="1">
    <citation type="journal article" date="2019" name="Nat. Plants">
        <title>Genome sequencing of Musa balbisiana reveals subgenome evolution and function divergence in polyploid bananas.</title>
        <authorList>
            <person name="Yao X."/>
        </authorList>
    </citation>
    <scope>NUCLEOTIDE SEQUENCE [LARGE SCALE GENOMIC DNA]</scope>
    <source>
        <strain evidence="3">cv. DH-PKW</strain>
        <tissue evidence="2">Leaves</tissue>
    </source>
</reference>
<accession>A0A4S8IXR4</accession>
<evidence type="ECO:0000313" key="3">
    <source>
        <dbReference type="Proteomes" id="UP000317650"/>
    </source>
</evidence>
<evidence type="ECO:0000256" key="1">
    <source>
        <dbReference type="SAM" id="MobiDB-lite"/>
    </source>
</evidence>
<feature type="compositionally biased region" description="Low complexity" evidence="1">
    <location>
        <begin position="119"/>
        <end position="131"/>
    </location>
</feature>
<dbReference type="InterPro" id="IPR028322">
    <property type="entry name" value="PNRC-like_rgn"/>
</dbReference>
<dbReference type="GO" id="GO:0016071">
    <property type="term" value="P:mRNA metabolic process"/>
    <property type="evidence" value="ECO:0007669"/>
    <property type="project" value="UniProtKB-ARBA"/>
</dbReference>
<dbReference type="EMBL" id="PYDT01000008">
    <property type="protein sequence ID" value="THU53700.1"/>
    <property type="molecule type" value="Genomic_DNA"/>
</dbReference>
<comment type="caution">
    <text evidence="2">The sequence shown here is derived from an EMBL/GenBank/DDBJ whole genome shotgun (WGS) entry which is preliminary data.</text>
</comment>
<dbReference type="Pfam" id="PF15365">
    <property type="entry name" value="PNRC"/>
    <property type="match status" value="1"/>
</dbReference>
<dbReference type="AlphaFoldDB" id="A0A4S8IXR4"/>
<feature type="region of interest" description="Disordered" evidence="1">
    <location>
        <begin position="114"/>
        <end position="145"/>
    </location>
</feature>
<protein>
    <submittedName>
        <fullName evidence="2">Uncharacterized protein</fullName>
    </submittedName>
</protein>
<dbReference type="PANTHER" id="PTHR33670:SF1">
    <property type="entry name" value="OS09G0416300 PROTEIN"/>
    <property type="match status" value="1"/>
</dbReference>
<organism evidence="2 3">
    <name type="scientific">Musa balbisiana</name>
    <name type="common">Banana</name>
    <dbReference type="NCBI Taxonomy" id="52838"/>
    <lineage>
        <taxon>Eukaryota</taxon>
        <taxon>Viridiplantae</taxon>
        <taxon>Streptophyta</taxon>
        <taxon>Embryophyta</taxon>
        <taxon>Tracheophyta</taxon>
        <taxon>Spermatophyta</taxon>
        <taxon>Magnoliopsida</taxon>
        <taxon>Liliopsida</taxon>
        <taxon>Zingiberales</taxon>
        <taxon>Musaceae</taxon>
        <taxon>Musa</taxon>
    </lineage>
</organism>
<proteinExistence type="predicted"/>
<dbReference type="PANTHER" id="PTHR33670">
    <property type="entry name" value="SPLICING FACTOR, PROLINE- AND GLUTAMINE-RICH-LIKE"/>
    <property type="match status" value="1"/>
</dbReference>
<feature type="region of interest" description="Disordered" evidence="1">
    <location>
        <begin position="1"/>
        <end position="43"/>
    </location>
</feature>
<dbReference type="Proteomes" id="UP000317650">
    <property type="component" value="Chromosome 10"/>
</dbReference>
<evidence type="ECO:0000313" key="2">
    <source>
        <dbReference type="EMBL" id="THU53700.1"/>
    </source>
</evidence>
<sequence>MGTEVLRPQDCLLRPSPGLRSPKPLRRRREGSPKQPAKPRLAMGQVTILRRGESLEAAKARKGGPGTAVIPSASVGWDPALFGMGRLGPDPVMIPKQIRLRSPAAAMPPDVYAGSAFDLSPSPRSLPLPSFSRRKEDPPQAAAKAVVDCSATKDLRRLLRLE</sequence>
<keyword evidence="3" id="KW-1185">Reference proteome</keyword>
<name>A0A4S8IXR4_MUSBA</name>